<dbReference type="RefSeq" id="WP_256308886.1">
    <property type="nucleotide sequence ID" value="NZ_JANHAW010000003.1"/>
</dbReference>
<dbReference type="PANTHER" id="PTHR46268">
    <property type="entry name" value="STRESS RESPONSE PROTEIN NHAX"/>
    <property type="match status" value="1"/>
</dbReference>
<proteinExistence type="inferred from homology"/>
<sequence length="144" mass="15642">MYENILLPTDGSDGTAGVAEHAVHVARLAGATLHILHVVDTSVVPLDAHSRGIYDEMEATGRESVEKIRDRALDVGIDSVTTIRQGTPFREILDYAEENEVDLVVIGTHGRTGLQRTVLGSVAERVVRLSDVPVLTVRTAPHER</sequence>
<dbReference type="Gene3D" id="3.40.50.620">
    <property type="entry name" value="HUPs"/>
    <property type="match status" value="1"/>
</dbReference>
<comment type="caution">
    <text evidence="3">The sequence shown here is derived from an EMBL/GenBank/DDBJ whole genome shotgun (WGS) entry which is preliminary data.</text>
</comment>
<dbReference type="PRINTS" id="PR01438">
    <property type="entry name" value="UNVRSLSTRESS"/>
</dbReference>
<name>A0ABD6DY68_9EURY</name>
<dbReference type="Pfam" id="PF00582">
    <property type="entry name" value="Usp"/>
    <property type="match status" value="1"/>
</dbReference>
<comment type="similarity">
    <text evidence="1">Belongs to the universal stress protein A family.</text>
</comment>
<feature type="domain" description="UspA" evidence="2">
    <location>
        <begin position="1"/>
        <end position="138"/>
    </location>
</feature>
<evidence type="ECO:0000313" key="4">
    <source>
        <dbReference type="Proteomes" id="UP001597092"/>
    </source>
</evidence>
<accession>A0ABD6DY68</accession>
<dbReference type="Proteomes" id="UP001597092">
    <property type="component" value="Unassembled WGS sequence"/>
</dbReference>
<evidence type="ECO:0000256" key="1">
    <source>
        <dbReference type="ARBA" id="ARBA00008791"/>
    </source>
</evidence>
<dbReference type="InterPro" id="IPR014729">
    <property type="entry name" value="Rossmann-like_a/b/a_fold"/>
</dbReference>
<evidence type="ECO:0000259" key="2">
    <source>
        <dbReference type="Pfam" id="PF00582"/>
    </source>
</evidence>
<dbReference type="PIRSF" id="PIRSF006276">
    <property type="entry name" value="UspA"/>
    <property type="match status" value="1"/>
</dbReference>
<gene>
    <name evidence="3" type="ORF">ACFSAS_11605</name>
</gene>
<reference evidence="3 4" key="1">
    <citation type="journal article" date="2019" name="Int. J. Syst. Evol. Microbiol.">
        <title>The Global Catalogue of Microorganisms (GCM) 10K type strain sequencing project: providing services to taxonomists for standard genome sequencing and annotation.</title>
        <authorList>
            <consortium name="The Broad Institute Genomics Platform"/>
            <consortium name="The Broad Institute Genome Sequencing Center for Infectious Disease"/>
            <person name="Wu L."/>
            <person name="Ma J."/>
        </authorList>
    </citation>
    <scope>NUCLEOTIDE SEQUENCE [LARGE SCALE GENOMIC DNA]</scope>
    <source>
        <strain evidence="3 4">CGMCC 1.10387</strain>
    </source>
</reference>
<dbReference type="SUPFAM" id="SSF52402">
    <property type="entry name" value="Adenine nucleotide alpha hydrolases-like"/>
    <property type="match status" value="1"/>
</dbReference>
<dbReference type="EMBL" id="JBHUDP010000003">
    <property type="protein sequence ID" value="MFD1686259.1"/>
    <property type="molecule type" value="Genomic_DNA"/>
</dbReference>
<dbReference type="CDD" id="cd00293">
    <property type="entry name" value="USP-like"/>
    <property type="match status" value="1"/>
</dbReference>
<evidence type="ECO:0000313" key="3">
    <source>
        <dbReference type="EMBL" id="MFD1686259.1"/>
    </source>
</evidence>
<organism evidence="3 4">
    <name type="scientific">Halobellus litoreus</name>
    <dbReference type="NCBI Taxonomy" id="755310"/>
    <lineage>
        <taxon>Archaea</taxon>
        <taxon>Methanobacteriati</taxon>
        <taxon>Methanobacteriota</taxon>
        <taxon>Stenosarchaea group</taxon>
        <taxon>Halobacteria</taxon>
        <taxon>Halobacteriales</taxon>
        <taxon>Haloferacaceae</taxon>
        <taxon>Halobellus</taxon>
    </lineage>
</organism>
<dbReference type="AlphaFoldDB" id="A0ABD6DY68"/>
<keyword evidence="4" id="KW-1185">Reference proteome</keyword>
<dbReference type="PANTHER" id="PTHR46268:SF6">
    <property type="entry name" value="UNIVERSAL STRESS PROTEIN UP12"/>
    <property type="match status" value="1"/>
</dbReference>
<dbReference type="InterPro" id="IPR006016">
    <property type="entry name" value="UspA"/>
</dbReference>
<dbReference type="InterPro" id="IPR006015">
    <property type="entry name" value="Universal_stress_UspA"/>
</dbReference>
<protein>
    <submittedName>
        <fullName evidence="3">Universal stress protein</fullName>
    </submittedName>
</protein>